<evidence type="ECO:0000256" key="1">
    <source>
        <dbReference type="PROSITE-ProRule" id="PRU00047"/>
    </source>
</evidence>
<feature type="region of interest" description="Disordered" evidence="2">
    <location>
        <begin position="300"/>
        <end position="331"/>
    </location>
</feature>
<feature type="compositionally biased region" description="Basic and acidic residues" evidence="2">
    <location>
        <begin position="188"/>
        <end position="210"/>
    </location>
</feature>
<feature type="region of interest" description="Disordered" evidence="2">
    <location>
        <begin position="424"/>
        <end position="465"/>
    </location>
</feature>
<name>A0A9P0GBF8_9CUCU</name>
<feature type="compositionally biased region" description="Polar residues" evidence="2">
    <location>
        <begin position="243"/>
        <end position="259"/>
    </location>
</feature>
<feature type="domain" description="CCHC-type" evidence="3">
    <location>
        <begin position="141"/>
        <end position="157"/>
    </location>
</feature>
<dbReference type="Proteomes" id="UP001153636">
    <property type="component" value="Chromosome 2"/>
</dbReference>
<gene>
    <name evidence="4" type="ORF">PSYICH_LOCUS7341</name>
</gene>
<dbReference type="GO" id="GO:0003676">
    <property type="term" value="F:nucleic acid binding"/>
    <property type="evidence" value="ECO:0007669"/>
    <property type="project" value="InterPro"/>
</dbReference>
<organism evidence="4 5">
    <name type="scientific">Psylliodes chrysocephalus</name>
    <dbReference type="NCBI Taxonomy" id="3402493"/>
    <lineage>
        <taxon>Eukaryota</taxon>
        <taxon>Metazoa</taxon>
        <taxon>Ecdysozoa</taxon>
        <taxon>Arthropoda</taxon>
        <taxon>Hexapoda</taxon>
        <taxon>Insecta</taxon>
        <taxon>Pterygota</taxon>
        <taxon>Neoptera</taxon>
        <taxon>Endopterygota</taxon>
        <taxon>Coleoptera</taxon>
        <taxon>Polyphaga</taxon>
        <taxon>Cucujiformia</taxon>
        <taxon>Chrysomeloidea</taxon>
        <taxon>Chrysomelidae</taxon>
        <taxon>Galerucinae</taxon>
        <taxon>Alticini</taxon>
        <taxon>Psylliodes</taxon>
    </lineage>
</organism>
<evidence type="ECO:0000256" key="2">
    <source>
        <dbReference type="SAM" id="MobiDB-lite"/>
    </source>
</evidence>
<dbReference type="SUPFAM" id="SSF57756">
    <property type="entry name" value="Retrovirus zinc finger-like domains"/>
    <property type="match status" value="1"/>
</dbReference>
<dbReference type="Gene3D" id="4.10.60.10">
    <property type="entry name" value="Zinc finger, CCHC-type"/>
    <property type="match status" value="1"/>
</dbReference>
<keyword evidence="1" id="KW-0479">Metal-binding</keyword>
<dbReference type="GO" id="GO:0008270">
    <property type="term" value="F:zinc ion binding"/>
    <property type="evidence" value="ECO:0007669"/>
    <property type="project" value="UniProtKB-KW"/>
</dbReference>
<dbReference type="AlphaFoldDB" id="A0A9P0GBF8"/>
<keyword evidence="1" id="KW-0862">Zinc</keyword>
<dbReference type="InterPro" id="IPR036875">
    <property type="entry name" value="Znf_CCHC_sf"/>
</dbReference>
<dbReference type="EMBL" id="OV651814">
    <property type="protein sequence ID" value="CAH1107103.1"/>
    <property type="molecule type" value="Genomic_DNA"/>
</dbReference>
<feature type="compositionally biased region" description="Basic and acidic residues" evidence="2">
    <location>
        <begin position="226"/>
        <end position="241"/>
    </location>
</feature>
<dbReference type="OrthoDB" id="6748443at2759"/>
<feature type="region of interest" description="Disordered" evidence="2">
    <location>
        <begin position="188"/>
        <end position="260"/>
    </location>
</feature>
<dbReference type="SMART" id="SM00343">
    <property type="entry name" value="ZnF_C2HC"/>
    <property type="match status" value="2"/>
</dbReference>
<accession>A0A9P0GBF8</accession>
<sequence length="465" mass="52222">MLRKLKTNVTGNVTKDIKTIKKTRAGDLLLEMDNEDNLHVLKEELKKHVGEAEVKSLRGNSAAVHVYDVDAVTTAEELVAVVESVTGPGTIIVTSMRPMAGSRQAATLESSGENVEKLLRQQNIRIGWSSCRIQKKIPINRCFNCGSISHMAKGCKEKPMGDKCRRCGGGGHKGADYLGTNTDVQQIKEKNRQEQIQKAEEDRLTKEWNSKRRKPARTPPTTKLKINKDNTESDDGDRPDMTENFQSCSTTPNTLQTGTGSAGFFEDNVFESPFFQLTGGVQVQTEMTEEGTEIIDLDPIVDNIDRGDRGETEGEGPSKKRERTSDNPDFYEEDGEMMLLNVLNTGGNKRIKKIDSENYKDKEGENQEEEEEDETPLLTLTNLEAIEEIAKAMAILVQENSNTKREIKDKTKALVRAVKRLREEVDHFKFPNQRNKKDSTEGGPDEHEHDNNWYTDGNGRGKKDY</sequence>
<keyword evidence="1" id="KW-0863">Zinc-finger</keyword>
<evidence type="ECO:0000259" key="3">
    <source>
        <dbReference type="PROSITE" id="PS50158"/>
    </source>
</evidence>
<evidence type="ECO:0000313" key="4">
    <source>
        <dbReference type="EMBL" id="CAH1107103.1"/>
    </source>
</evidence>
<feature type="compositionally biased region" description="Basic and acidic residues" evidence="2">
    <location>
        <begin position="303"/>
        <end position="326"/>
    </location>
</feature>
<dbReference type="PROSITE" id="PS50158">
    <property type="entry name" value="ZF_CCHC"/>
    <property type="match status" value="1"/>
</dbReference>
<dbReference type="InterPro" id="IPR001878">
    <property type="entry name" value="Znf_CCHC"/>
</dbReference>
<evidence type="ECO:0000313" key="5">
    <source>
        <dbReference type="Proteomes" id="UP001153636"/>
    </source>
</evidence>
<proteinExistence type="predicted"/>
<keyword evidence="5" id="KW-1185">Reference proteome</keyword>
<feature type="compositionally biased region" description="Acidic residues" evidence="2">
    <location>
        <begin position="366"/>
        <end position="375"/>
    </location>
</feature>
<protein>
    <recommendedName>
        <fullName evidence="3">CCHC-type domain-containing protein</fullName>
    </recommendedName>
</protein>
<feature type="compositionally biased region" description="Basic and acidic residues" evidence="2">
    <location>
        <begin position="424"/>
        <end position="451"/>
    </location>
</feature>
<reference evidence="4" key="1">
    <citation type="submission" date="2022-01" db="EMBL/GenBank/DDBJ databases">
        <authorList>
            <person name="King R."/>
        </authorList>
    </citation>
    <scope>NUCLEOTIDE SEQUENCE</scope>
</reference>
<feature type="compositionally biased region" description="Basic and acidic residues" evidence="2">
    <location>
        <begin position="356"/>
        <end position="365"/>
    </location>
</feature>
<feature type="region of interest" description="Disordered" evidence="2">
    <location>
        <begin position="356"/>
        <end position="376"/>
    </location>
</feature>